<dbReference type="EMBL" id="JAIWYP010000002">
    <property type="protein sequence ID" value="KAH3869234.1"/>
    <property type="molecule type" value="Genomic_DNA"/>
</dbReference>
<accession>A0A9D4RI76</accession>
<keyword evidence="2" id="KW-1185">Reference proteome</keyword>
<sequence>MRRVVKDALTDMSFMYSRKRRVPRTEPWRTPDVIWADHEVWPSTRTSIMVSVAEEALDPIQQFIADPIVVWLDLAFKYARYDC</sequence>
<name>A0A9D4RI76_DREPO</name>
<proteinExistence type="predicted"/>
<dbReference type="Proteomes" id="UP000828390">
    <property type="component" value="Unassembled WGS sequence"/>
</dbReference>
<reference evidence="1" key="1">
    <citation type="journal article" date="2019" name="bioRxiv">
        <title>The Genome of the Zebra Mussel, Dreissena polymorpha: A Resource for Invasive Species Research.</title>
        <authorList>
            <person name="McCartney M.A."/>
            <person name="Auch B."/>
            <person name="Kono T."/>
            <person name="Mallez S."/>
            <person name="Zhang Y."/>
            <person name="Obille A."/>
            <person name="Becker A."/>
            <person name="Abrahante J.E."/>
            <person name="Garbe J."/>
            <person name="Badalamenti J.P."/>
            <person name="Herman A."/>
            <person name="Mangelson H."/>
            <person name="Liachko I."/>
            <person name="Sullivan S."/>
            <person name="Sone E.D."/>
            <person name="Koren S."/>
            <person name="Silverstein K.A.T."/>
            <person name="Beckman K.B."/>
            <person name="Gohl D.M."/>
        </authorList>
    </citation>
    <scope>NUCLEOTIDE SEQUENCE</scope>
    <source>
        <strain evidence="1">Duluth1</strain>
        <tissue evidence="1">Whole animal</tissue>
    </source>
</reference>
<comment type="caution">
    <text evidence="1">The sequence shown here is derived from an EMBL/GenBank/DDBJ whole genome shotgun (WGS) entry which is preliminary data.</text>
</comment>
<organism evidence="1 2">
    <name type="scientific">Dreissena polymorpha</name>
    <name type="common">Zebra mussel</name>
    <name type="synonym">Mytilus polymorpha</name>
    <dbReference type="NCBI Taxonomy" id="45954"/>
    <lineage>
        <taxon>Eukaryota</taxon>
        <taxon>Metazoa</taxon>
        <taxon>Spiralia</taxon>
        <taxon>Lophotrochozoa</taxon>
        <taxon>Mollusca</taxon>
        <taxon>Bivalvia</taxon>
        <taxon>Autobranchia</taxon>
        <taxon>Heteroconchia</taxon>
        <taxon>Euheterodonta</taxon>
        <taxon>Imparidentia</taxon>
        <taxon>Neoheterodontei</taxon>
        <taxon>Myida</taxon>
        <taxon>Dreissenoidea</taxon>
        <taxon>Dreissenidae</taxon>
        <taxon>Dreissena</taxon>
    </lineage>
</organism>
<evidence type="ECO:0000313" key="2">
    <source>
        <dbReference type="Proteomes" id="UP000828390"/>
    </source>
</evidence>
<dbReference type="AlphaFoldDB" id="A0A9D4RI76"/>
<gene>
    <name evidence="1" type="ORF">DPMN_032397</name>
</gene>
<reference evidence="1" key="2">
    <citation type="submission" date="2020-11" db="EMBL/GenBank/DDBJ databases">
        <authorList>
            <person name="McCartney M.A."/>
            <person name="Auch B."/>
            <person name="Kono T."/>
            <person name="Mallez S."/>
            <person name="Becker A."/>
            <person name="Gohl D.M."/>
            <person name="Silverstein K.A.T."/>
            <person name="Koren S."/>
            <person name="Bechman K.B."/>
            <person name="Herman A."/>
            <person name="Abrahante J.E."/>
            <person name="Garbe J."/>
        </authorList>
    </citation>
    <scope>NUCLEOTIDE SEQUENCE</scope>
    <source>
        <strain evidence="1">Duluth1</strain>
        <tissue evidence="1">Whole animal</tissue>
    </source>
</reference>
<evidence type="ECO:0000313" key="1">
    <source>
        <dbReference type="EMBL" id="KAH3869234.1"/>
    </source>
</evidence>
<protein>
    <submittedName>
        <fullName evidence="1">Uncharacterized protein</fullName>
    </submittedName>
</protein>